<organism evidence="1 2">
    <name type="scientific">Scophthalmus maximus</name>
    <name type="common">Turbot</name>
    <name type="synonym">Psetta maxima</name>
    <dbReference type="NCBI Taxonomy" id="52904"/>
    <lineage>
        <taxon>Eukaryota</taxon>
        <taxon>Metazoa</taxon>
        <taxon>Chordata</taxon>
        <taxon>Craniata</taxon>
        <taxon>Vertebrata</taxon>
        <taxon>Euteleostomi</taxon>
        <taxon>Actinopterygii</taxon>
        <taxon>Neopterygii</taxon>
        <taxon>Teleostei</taxon>
        <taxon>Neoteleostei</taxon>
        <taxon>Acanthomorphata</taxon>
        <taxon>Carangaria</taxon>
        <taxon>Pleuronectiformes</taxon>
        <taxon>Pleuronectoidei</taxon>
        <taxon>Scophthalmidae</taxon>
        <taxon>Scophthalmus</taxon>
    </lineage>
</organism>
<proteinExistence type="predicted"/>
<protein>
    <submittedName>
        <fullName evidence="1">Uncharacterized protein</fullName>
    </submittedName>
</protein>
<sequence>MKHTADEAIFKEKMKQTFAYRQKMVHDPRPGKLSAKQASDYLVKFNKTGTSVQGHLDSITESLQPYLLAVGTQRSGIHKYFIVIDEHAIPYEEEIVLLNLVSEKQRKRRRWSVHPLNDDRHVGGRFHDLAK</sequence>
<dbReference type="AlphaFoldDB" id="A0A2U9BE79"/>
<evidence type="ECO:0000313" key="1">
    <source>
        <dbReference type="EMBL" id="AWP02090.1"/>
    </source>
</evidence>
<gene>
    <name evidence="1" type="ORF">SMAX5B_002926</name>
</gene>
<name>A0A2U9BE79_SCOMX</name>
<dbReference type="Proteomes" id="UP000246464">
    <property type="component" value="Chromosome 5"/>
</dbReference>
<keyword evidence="2" id="KW-1185">Reference proteome</keyword>
<reference evidence="1 2" key="1">
    <citation type="submission" date="2017-12" db="EMBL/GenBank/DDBJ databases">
        <title>Integrating genomic resources of turbot (Scophthalmus maximus) in depth evaluation of genetic and physical mapping variation across individuals.</title>
        <authorList>
            <person name="Martinez P."/>
        </authorList>
    </citation>
    <scope>NUCLEOTIDE SEQUENCE [LARGE SCALE GENOMIC DNA]</scope>
</reference>
<accession>A0A2U9BE79</accession>
<dbReference type="EMBL" id="CP026247">
    <property type="protein sequence ID" value="AWP02090.1"/>
    <property type="molecule type" value="Genomic_DNA"/>
</dbReference>
<evidence type="ECO:0000313" key="2">
    <source>
        <dbReference type="Proteomes" id="UP000246464"/>
    </source>
</evidence>